<comment type="caution">
    <text evidence="2">The sequence shown here is derived from an EMBL/GenBank/DDBJ whole genome shotgun (WGS) entry which is preliminary data.</text>
</comment>
<protein>
    <recommendedName>
        <fullName evidence="4">Protein kinase domain-containing protein</fullName>
    </recommendedName>
</protein>
<keyword evidence="3" id="KW-1185">Reference proteome</keyword>
<name>A0A397SYH5_9GLOM</name>
<dbReference type="STRING" id="658196.A0A397SYH5"/>
<accession>A0A397SYH5</accession>
<dbReference type="OrthoDB" id="2304040at2759"/>
<evidence type="ECO:0000313" key="3">
    <source>
        <dbReference type="Proteomes" id="UP000265703"/>
    </source>
</evidence>
<dbReference type="EMBL" id="QKYT01000210">
    <property type="protein sequence ID" value="RIA89676.1"/>
    <property type="molecule type" value="Genomic_DNA"/>
</dbReference>
<keyword evidence="1" id="KW-0472">Membrane</keyword>
<dbReference type="AlphaFoldDB" id="A0A397SYH5"/>
<proteinExistence type="predicted"/>
<evidence type="ECO:0000313" key="2">
    <source>
        <dbReference type="EMBL" id="RIA89676.1"/>
    </source>
</evidence>
<dbReference type="SUPFAM" id="SSF56112">
    <property type="entry name" value="Protein kinase-like (PK-like)"/>
    <property type="match status" value="1"/>
</dbReference>
<keyword evidence="1" id="KW-1133">Transmembrane helix</keyword>
<feature type="transmembrane region" description="Helical" evidence="1">
    <location>
        <begin position="301"/>
        <end position="321"/>
    </location>
</feature>
<sequence>MYSKKCKKCDEQYTSHYIHNHTNKDEKWRKWCKPCQINDLKNFVKWTNENEKIDNLIQDMQLKIDHPDDIVFEWIPYNQFNDMEEIGKDRFATHLAIWKDGPLVYKEYEEVYKRDQNKKVALKCFHNSQDCLDEFLNEVKEYPLYNRHRNIHQIYGISQNPDTKDYIIVFKDGFCKNCGEEYTNIPQKWCKSCKIEDLKSFFANLTSGNDKVDDLIQEMQLKIGHPDDIVFEWIPYNQFNDIKEIGEDSFASHLAIWKDGPLVYNKGKKIYERNQNEHVTLKCLNNSQDMFDEFLNKVRILLFYKFNTFFNIIMKFFIICFDR</sequence>
<evidence type="ECO:0008006" key="4">
    <source>
        <dbReference type="Google" id="ProtNLM"/>
    </source>
</evidence>
<gene>
    <name evidence="2" type="ORF">C1645_186279</name>
</gene>
<dbReference type="Proteomes" id="UP000265703">
    <property type="component" value="Unassembled WGS sequence"/>
</dbReference>
<dbReference type="Gene3D" id="1.10.510.10">
    <property type="entry name" value="Transferase(Phosphotransferase) domain 1"/>
    <property type="match status" value="1"/>
</dbReference>
<evidence type="ECO:0000256" key="1">
    <source>
        <dbReference type="SAM" id="Phobius"/>
    </source>
</evidence>
<keyword evidence="1" id="KW-0812">Transmembrane</keyword>
<reference evidence="2 3" key="1">
    <citation type="submission" date="2018-06" db="EMBL/GenBank/DDBJ databases">
        <title>Comparative genomics reveals the genomic features of Rhizophagus irregularis, R. cerebriforme, R. diaphanum and Gigaspora rosea, and their symbiotic lifestyle signature.</title>
        <authorList>
            <person name="Morin E."/>
            <person name="San Clemente H."/>
            <person name="Chen E.C.H."/>
            <person name="De La Providencia I."/>
            <person name="Hainaut M."/>
            <person name="Kuo A."/>
            <person name="Kohler A."/>
            <person name="Murat C."/>
            <person name="Tang N."/>
            <person name="Roy S."/>
            <person name="Loubradou J."/>
            <person name="Henrissat B."/>
            <person name="Grigoriev I.V."/>
            <person name="Corradi N."/>
            <person name="Roux C."/>
            <person name="Martin F.M."/>
        </authorList>
    </citation>
    <scope>NUCLEOTIDE SEQUENCE [LARGE SCALE GENOMIC DNA]</scope>
    <source>
        <strain evidence="2 3">DAOM 227022</strain>
    </source>
</reference>
<dbReference type="InterPro" id="IPR011009">
    <property type="entry name" value="Kinase-like_dom_sf"/>
</dbReference>
<organism evidence="2 3">
    <name type="scientific">Glomus cerebriforme</name>
    <dbReference type="NCBI Taxonomy" id="658196"/>
    <lineage>
        <taxon>Eukaryota</taxon>
        <taxon>Fungi</taxon>
        <taxon>Fungi incertae sedis</taxon>
        <taxon>Mucoromycota</taxon>
        <taxon>Glomeromycotina</taxon>
        <taxon>Glomeromycetes</taxon>
        <taxon>Glomerales</taxon>
        <taxon>Glomeraceae</taxon>
        <taxon>Glomus</taxon>
    </lineage>
</organism>